<dbReference type="InterPro" id="IPR014982">
    <property type="entry name" value="GSCFA"/>
</dbReference>
<proteinExistence type="predicted"/>
<evidence type="ECO:0000313" key="2">
    <source>
        <dbReference type="EMBL" id="TRL41896.1"/>
    </source>
</evidence>
<dbReference type="InterPro" id="IPR036514">
    <property type="entry name" value="SGNH_hydro_sf"/>
</dbReference>
<dbReference type="AlphaFoldDB" id="A0A549TGJ5"/>
<protein>
    <submittedName>
        <fullName evidence="2">GSCFA domain-containing protein</fullName>
    </submittedName>
</protein>
<accession>A0A549TGJ5</accession>
<evidence type="ECO:0000313" key="3">
    <source>
        <dbReference type="Proteomes" id="UP000316801"/>
    </source>
</evidence>
<dbReference type="Pfam" id="PF08885">
    <property type="entry name" value="GSCFA"/>
    <property type="match status" value="1"/>
</dbReference>
<dbReference type="Proteomes" id="UP000316801">
    <property type="component" value="Unassembled WGS sequence"/>
</dbReference>
<feature type="domain" description="GSCFA" evidence="1">
    <location>
        <begin position="50"/>
        <end position="309"/>
    </location>
</feature>
<evidence type="ECO:0000259" key="1">
    <source>
        <dbReference type="Pfam" id="PF08885"/>
    </source>
</evidence>
<dbReference type="EMBL" id="VJMG01000008">
    <property type="protein sequence ID" value="TRL41896.1"/>
    <property type="molecule type" value="Genomic_DNA"/>
</dbReference>
<name>A0A549TGJ5_9HYPH</name>
<dbReference type="SUPFAM" id="SSF52266">
    <property type="entry name" value="SGNH hydrolase"/>
    <property type="match status" value="1"/>
</dbReference>
<keyword evidence="3" id="KW-1185">Reference proteome</keyword>
<dbReference type="Gene3D" id="3.40.50.1110">
    <property type="entry name" value="SGNH hydrolase"/>
    <property type="match status" value="1"/>
</dbReference>
<dbReference type="GO" id="GO:0016788">
    <property type="term" value="F:hydrolase activity, acting on ester bonds"/>
    <property type="evidence" value="ECO:0007669"/>
    <property type="project" value="UniProtKB-ARBA"/>
</dbReference>
<dbReference type="RefSeq" id="WP_142880902.1">
    <property type="nucleotide sequence ID" value="NZ_VJMG01000008.1"/>
</dbReference>
<sequence>MAIRTFSGQAAWQTAARAEVARWQEHIDRFSQELVEVVHTPKFRLGQDERVFCIGSCFARSIEEHLIYQNISVLSRKIICPQEEWSSRPTGIVNKFTTQSMRNEVEWVLEQPQITPALFEERADGWRDLQLCPGTRPVPLERAMERRAYIISDYFARLQQATTVIITLGLNEVWYDTDSRRYLNAAPGFHSTRTAPERYELRIMDVATSLEDLDRIRTLLMQLNPEMRIIVTVSPVPLHETFSGRDVMTANMLSKSTLRVAADLFAQDHDNVDYFPVYDMVAMSPRSSVFSSDHLHVAHEAVERIMAIFLRLYMGIEAQPSPFRERYYLLANPDVEAAVRRGELSSGYEHWMIFGQAEDRPLHP</sequence>
<gene>
    <name evidence="2" type="ORF">FNA46_03225</name>
</gene>
<comment type="caution">
    <text evidence="2">The sequence shown here is derived from an EMBL/GenBank/DDBJ whole genome shotgun (WGS) entry which is preliminary data.</text>
</comment>
<organism evidence="2 3">
    <name type="scientific">Rhizobium straminoryzae</name>
    <dbReference type="NCBI Taxonomy" id="1387186"/>
    <lineage>
        <taxon>Bacteria</taxon>
        <taxon>Pseudomonadati</taxon>
        <taxon>Pseudomonadota</taxon>
        <taxon>Alphaproteobacteria</taxon>
        <taxon>Hyphomicrobiales</taxon>
        <taxon>Rhizobiaceae</taxon>
        <taxon>Rhizobium/Agrobacterium group</taxon>
        <taxon>Rhizobium</taxon>
    </lineage>
</organism>
<reference evidence="2 3" key="1">
    <citation type="submission" date="2019-07" db="EMBL/GenBank/DDBJ databases">
        <title>Ln-dependent methylotrophs.</title>
        <authorList>
            <person name="Tani A."/>
        </authorList>
    </citation>
    <scope>NUCLEOTIDE SEQUENCE [LARGE SCALE GENOMIC DNA]</scope>
    <source>
        <strain evidence="2 3">SM12</strain>
    </source>
</reference>